<dbReference type="EMBL" id="VRLW01000002">
    <property type="protein sequence ID" value="KAA1257433.1"/>
    <property type="molecule type" value="Genomic_DNA"/>
</dbReference>
<evidence type="ECO:0000313" key="1">
    <source>
        <dbReference type="EMBL" id="KAA1257433.1"/>
    </source>
</evidence>
<reference evidence="1 2" key="1">
    <citation type="submission" date="2019-08" db="EMBL/GenBank/DDBJ databases">
        <title>Deep-cultivation of Planctomycetes and their phenomic and genomic characterization uncovers novel biology.</title>
        <authorList>
            <person name="Wiegand S."/>
            <person name="Jogler M."/>
            <person name="Boedeker C."/>
            <person name="Pinto D."/>
            <person name="Vollmers J."/>
            <person name="Rivas-Marin E."/>
            <person name="Kohn T."/>
            <person name="Peeters S.H."/>
            <person name="Heuer A."/>
            <person name="Rast P."/>
            <person name="Oberbeckmann S."/>
            <person name="Bunk B."/>
            <person name="Jeske O."/>
            <person name="Meyerdierks A."/>
            <person name="Storesund J.E."/>
            <person name="Kallscheuer N."/>
            <person name="Luecker S."/>
            <person name="Lage O.M."/>
            <person name="Pohl T."/>
            <person name="Merkel B.J."/>
            <person name="Hornburger P."/>
            <person name="Mueller R.-W."/>
            <person name="Bruemmer F."/>
            <person name="Labrenz M."/>
            <person name="Spormann A.M."/>
            <person name="Op Den Camp H."/>
            <person name="Overmann J."/>
            <person name="Amann R."/>
            <person name="Jetten M.S.M."/>
            <person name="Mascher T."/>
            <person name="Medema M.H."/>
            <person name="Devos D.P."/>
            <person name="Kaster A.-K."/>
            <person name="Ovreas L."/>
            <person name="Rohde M."/>
            <person name="Galperin M.Y."/>
            <person name="Jogler C."/>
        </authorList>
    </citation>
    <scope>NUCLEOTIDE SEQUENCE [LARGE SCALE GENOMIC DNA]</scope>
    <source>
        <strain evidence="1 2">LF1</strain>
    </source>
</reference>
<sequence>MLEQRRCAGCTAWHQPTPEFEHSISCWPTKLARLTTLCYDLTTVMVTHGDEVRADGPYRDGVLRITIACTGVAAAHFSLCLHVKSRHLGDACRYPTGCAVSPLQRGTFDRLLSYTSRLVTSDRLLGRSLSARAGRSLTLSPLHPGPNSDSALVPLLARRSRRLDSPLACFSASTLNCATRIHATFPRCITFLLVCLHAFPRSTSRKRTECRRWDFFPLL</sequence>
<evidence type="ECO:0000313" key="2">
    <source>
        <dbReference type="Proteomes" id="UP000322699"/>
    </source>
</evidence>
<organism evidence="1 2">
    <name type="scientific">Rubripirellula obstinata</name>
    <dbReference type="NCBI Taxonomy" id="406547"/>
    <lineage>
        <taxon>Bacteria</taxon>
        <taxon>Pseudomonadati</taxon>
        <taxon>Planctomycetota</taxon>
        <taxon>Planctomycetia</taxon>
        <taxon>Pirellulales</taxon>
        <taxon>Pirellulaceae</taxon>
        <taxon>Rubripirellula</taxon>
    </lineage>
</organism>
<accession>A0A5B1CDD5</accession>
<dbReference type="AlphaFoldDB" id="A0A5B1CDD5"/>
<proteinExistence type="predicted"/>
<protein>
    <submittedName>
        <fullName evidence="1">Uncharacterized protein</fullName>
    </submittedName>
</protein>
<dbReference type="Proteomes" id="UP000322699">
    <property type="component" value="Unassembled WGS sequence"/>
</dbReference>
<keyword evidence="2" id="KW-1185">Reference proteome</keyword>
<name>A0A5B1CDD5_9BACT</name>
<comment type="caution">
    <text evidence="1">The sequence shown here is derived from an EMBL/GenBank/DDBJ whole genome shotgun (WGS) entry which is preliminary data.</text>
</comment>
<gene>
    <name evidence="1" type="ORF">LF1_52820</name>
</gene>